<protein>
    <recommendedName>
        <fullName evidence="5">AP2/ERF domain-containing protein</fullName>
    </recommendedName>
</protein>
<keyword evidence="1" id="KW-0805">Transcription regulation</keyword>
<name>A0A6C0DWA2_9ZZZZ</name>
<reference evidence="6" key="1">
    <citation type="journal article" date="2020" name="Nature">
        <title>Giant virus diversity and host interactions through global metagenomics.</title>
        <authorList>
            <person name="Schulz F."/>
            <person name="Roux S."/>
            <person name="Paez-Espino D."/>
            <person name="Jungbluth S."/>
            <person name="Walsh D.A."/>
            <person name="Denef V.J."/>
            <person name="McMahon K.D."/>
            <person name="Konstantinidis K.T."/>
            <person name="Eloe-Fadrosh E.A."/>
            <person name="Kyrpides N.C."/>
            <person name="Woyke T."/>
        </authorList>
    </citation>
    <scope>NUCLEOTIDE SEQUENCE</scope>
    <source>
        <strain evidence="6">GVMAG-M-3300023174-68</strain>
    </source>
</reference>
<dbReference type="GO" id="GO:0003700">
    <property type="term" value="F:DNA-binding transcription factor activity"/>
    <property type="evidence" value="ECO:0007669"/>
    <property type="project" value="InterPro"/>
</dbReference>
<organism evidence="6">
    <name type="scientific">viral metagenome</name>
    <dbReference type="NCBI Taxonomy" id="1070528"/>
    <lineage>
        <taxon>unclassified sequences</taxon>
        <taxon>metagenomes</taxon>
        <taxon>organismal metagenomes</taxon>
    </lineage>
</organism>
<keyword evidence="2" id="KW-0238">DNA-binding</keyword>
<feature type="coiled-coil region" evidence="4">
    <location>
        <begin position="161"/>
        <end position="188"/>
    </location>
</feature>
<keyword evidence="3" id="KW-0804">Transcription</keyword>
<dbReference type="Pfam" id="PF10544">
    <property type="entry name" value="T5orf172"/>
    <property type="match status" value="1"/>
</dbReference>
<evidence type="ECO:0000256" key="3">
    <source>
        <dbReference type="ARBA" id="ARBA00023163"/>
    </source>
</evidence>
<dbReference type="EMBL" id="MN739679">
    <property type="protein sequence ID" value="QHT20573.1"/>
    <property type="molecule type" value="Genomic_DNA"/>
</dbReference>
<dbReference type="AlphaFoldDB" id="A0A6C0DWA2"/>
<accession>A0A6C0DWA2</accession>
<dbReference type="InterPro" id="IPR036955">
    <property type="entry name" value="AP2/ERF_dom_sf"/>
</dbReference>
<proteinExistence type="predicted"/>
<dbReference type="InterPro" id="IPR001471">
    <property type="entry name" value="AP2/ERF_dom"/>
</dbReference>
<sequence length="570" mass="67779">MEIQNKTLNIVTLIEKNPITRFKETYNNRFIEKIKDHFTSKEQQIFLGSFYTYLNYNSKTDFIIDLDNVWKWLGFSRKDNCKTVLLKHFTKEIDYKIFAPEVAGAKDTKDIDKLCYENRGGHNKEQVLLNIETFKGLCMLAGTEKSKEVRMYYLKLEEVLQEVILEESKELQDQLQEKIEKIQMLENKPEMEGFYSKSGYIYLIKDTASLGAYKIGLGENPDRRLITLNVSSSQKSLKMIKMFKSDNMRYAEKMIHILLEPFRIKRRNEWFFLSDNTELNYVIHTIKNSIEYTDKYNFVDYNSFKDYANQLEDKLKNITEENICFEKPKKYVNSNFICRTDKLSKYNGVSWCIKEDKWMVRITKDNDTIFLGKYDTELEAAIIYNDYATYLNRTLNMNYRLNDIDNYVSNPRDIPEEWRKKKLETKSSQFNGVYFIKSKQIFEASIQYKKKSYKLIKNESDIECAKLYNQQALYFNNHFGTNYKLNDIENFTTVEKNYISSIKKKYSRFIGVSIRNDSDKFRAYIKYNGKRIDCGTFKNEEDAARAYNKKAEELNALETTKIKYMINEVS</sequence>
<dbReference type="InterPro" id="IPR018306">
    <property type="entry name" value="Phage_T5_Orf172_DNA-bd"/>
</dbReference>
<evidence type="ECO:0000259" key="5">
    <source>
        <dbReference type="PROSITE" id="PS51032"/>
    </source>
</evidence>
<dbReference type="Gene3D" id="3.30.730.10">
    <property type="entry name" value="AP2/ERF domain"/>
    <property type="match status" value="2"/>
</dbReference>
<dbReference type="SUPFAM" id="SSF54171">
    <property type="entry name" value="DNA-binding domain"/>
    <property type="match status" value="2"/>
</dbReference>
<evidence type="ECO:0000256" key="4">
    <source>
        <dbReference type="SAM" id="Coils"/>
    </source>
</evidence>
<dbReference type="InterPro" id="IPR016177">
    <property type="entry name" value="DNA-bd_dom_sf"/>
</dbReference>
<keyword evidence="4" id="KW-0175">Coiled coil</keyword>
<dbReference type="GO" id="GO:0003677">
    <property type="term" value="F:DNA binding"/>
    <property type="evidence" value="ECO:0007669"/>
    <property type="project" value="UniProtKB-KW"/>
</dbReference>
<evidence type="ECO:0000256" key="1">
    <source>
        <dbReference type="ARBA" id="ARBA00023015"/>
    </source>
</evidence>
<dbReference type="PROSITE" id="PS51032">
    <property type="entry name" value="AP2_ERF"/>
    <property type="match status" value="1"/>
</dbReference>
<evidence type="ECO:0000256" key="2">
    <source>
        <dbReference type="ARBA" id="ARBA00023125"/>
    </source>
</evidence>
<feature type="domain" description="AP2/ERF" evidence="5">
    <location>
        <begin position="508"/>
        <end position="565"/>
    </location>
</feature>
<evidence type="ECO:0000313" key="6">
    <source>
        <dbReference type="EMBL" id="QHT20573.1"/>
    </source>
</evidence>